<reference evidence="13 14" key="1">
    <citation type="journal article" date="2019" name="Int. J. Syst. Evol. Microbiol.">
        <title>The Global Catalogue of Microorganisms (GCM) 10K type strain sequencing project: providing services to taxonomists for standard genome sequencing and annotation.</title>
        <authorList>
            <consortium name="The Broad Institute Genomics Platform"/>
            <consortium name="The Broad Institute Genome Sequencing Center for Infectious Disease"/>
            <person name="Wu L."/>
            <person name="Ma J."/>
        </authorList>
    </citation>
    <scope>NUCLEOTIDE SEQUENCE [LARGE SCALE GENOMIC DNA]</scope>
    <source>
        <strain evidence="13 14">JCM 16014</strain>
    </source>
</reference>
<evidence type="ECO:0000313" key="13">
    <source>
        <dbReference type="EMBL" id="GAA2021539.1"/>
    </source>
</evidence>
<evidence type="ECO:0000256" key="11">
    <source>
        <dbReference type="SAM" id="Phobius"/>
    </source>
</evidence>
<keyword evidence="14" id="KW-1185">Reference proteome</keyword>
<keyword evidence="8" id="KW-0443">Lipid metabolism</keyword>
<dbReference type="PRINTS" id="PR00075">
    <property type="entry name" value="FACDDSATRASE"/>
</dbReference>
<dbReference type="InterPro" id="IPR015876">
    <property type="entry name" value="Acyl-CoA_DS"/>
</dbReference>
<evidence type="ECO:0000256" key="4">
    <source>
        <dbReference type="ARBA" id="ARBA00022832"/>
    </source>
</evidence>
<feature type="compositionally biased region" description="Low complexity" evidence="10">
    <location>
        <begin position="324"/>
        <end position="336"/>
    </location>
</feature>
<feature type="domain" description="Fatty acid desaturase" evidence="12">
    <location>
        <begin position="63"/>
        <end position="278"/>
    </location>
</feature>
<keyword evidence="4" id="KW-0276">Fatty acid metabolism</keyword>
<keyword evidence="3 11" id="KW-0812">Transmembrane</keyword>
<comment type="subcellular location">
    <subcellularLocation>
        <location evidence="1">Membrane</location>
        <topology evidence="1">Multi-pass membrane protein</topology>
    </subcellularLocation>
</comment>
<name>A0ABN2TUX8_9ACTN</name>
<evidence type="ECO:0000256" key="5">
    <source>
        <dbReference type="ARBA" id="ARBA00022989"/>
    </source>
</evidence>
<sequence length="357" mass="39039">MAAIPYDGFEPFPGRPPTTTTPQHRRIQVAVTALLVLAPFLGLAAAVWLFWGHGVGLTDLLLTGFFYFLTGFGVTVGFHRLLTHRSFTAKPALRTALALAGSMSFQGAVISWVATHRRHHAFTDRPGDPHSPYRYGTGPVGQLRGLLHAHLGWLFGDDPTDVGHFAPDLLAEPVMCRVSRAFPALCVLSLALPALAGWALSGFSLVAGLTALIWAGLARVFLLQHVTWSVNSLCHLLGTRPFTTRRHDRATNLWPLALLSMGESWHNTHHSDPTCARHGVDRGQIDLTAGVIRLFERLGWATDVRWPDPRRLAEHRRPLPDSEPLASSGPLPSSGPRRFDAEPVSADSGTARRDRVS</sequence>
<dbReference type="Pfam" id="PF00487">
    <property type="entry name" value="FA_desaturase"/>
    <property type="match status" value="1"/>
</dbReference>
<accession>A0ABN2TUX8</accession>
<feature type="transmembrane region" description="Helical" evidence="11">
    <location>
        <begin position="29"/>
        <end position="51"/>
    </location>
</feature>
<protein>
    <submittedName>
        <fullName evidence="13">Acyl-CoA desaturase</fullName>
    </submittedName>
</protein>
<evidence type="ECO:0000256" key="6">
    <source>
        <dbReference type="ARBA" id="ARBA00023002"/>
    </source>
</evidence>
<feature type="transmembrane region" description="Helical" evidence="11">
    <location>
        <begin position="57"/>
        <end position="78"/>
    </location>
</feature>
<keyword evidence="9 11" id="KW-0472">Membrane</keyword>
<dbReference type="InterPro" id="IPR005804">
    <property type="entry name" value="FA_desaturase_dom"/>
</dbReference>
<dbReference type="PANTHER" id="PTHR11351:SF3">
    <property type="entry name" value="BLL4393 PROTEIN"/>
    <property type="match status" value="1"/>
</dbReference>
<comment type="similarity">
    <text evidence="2">Belongs to the fatty acid desaturase type 2 family.</text>
</comment>
<evidence type="ECO:0000256" key="1">
    <source>
        <dbReference type="ARBA" id="ARBA00004141"/>
    </source>
</evidence>
<evidence type="ECO:0000256" key="3">
    <source>
        <dbReference type="ARBA" id="ARBA00022692"/>
    </source>
</evidence>
<dbReference type="PANTHER" id="PTHR11351">
    <property type="entry name" value="ACYL-COA DESATURASE"/>
    <property type="match status" value="1"/>
</dbReference>
<dbReference type="CDD" id="cd03505">
    <property type="entry name" value="Delta9-FADS-like"/>
    <property type="match status" value="1"/>
</dbReference>
<dbReference type="RefSeq" id="WP_344665068.1">
    <property type="nucleotide sequence ID" value="NZ_BAAAQN010000007.1"/>
</dbReference>
<feature type="region of interest" description="Disordered" evidence="10">
    <location>
        <begin position="1"/>
        <end position="22"/>
    </location>
</feature>
<comment type="caution">
    <text evidence="13">The sequence shown here is derived from an EMBL/GenBank/DDBJ whole genome shotgun (WGS) entry which is preliminary data.</text>
</comment>
<feature type="transmembrane region" description="Helical" evidence="11">
    <location>
        <begin position="205"/>
        <end position="222"/>
    </location>
</feature>
<evidence type="ECO:0000256" key="7">
    <source>
        <dbReference type="ARBA" id="ARBA00023004"/>
    </source>
</evidence>
<evidence type="ECO:0000259" key="12">
    <source>
        <dbReference type="Pfam" id="PF00487"/>
    </source>
</evidence>
<gene>
    <name evidence="13" type="ORF">GCM10009839_18290</name>
</gene>
<evidence type="ECO:0000313" key="14">
    <source>
        <dbReference type="Proteomes" id="UP001500751"/>
    </source>
</evidence>
<proteinExistence type="inferred from homology"/>
<evidence type="ECO:0000256" key="8">
    <source>
        <dbReference type="ARBA" id="ARBA00023098"/>
    </source>
</evidence>
<evidence type="ECO:0000256" key="9">
    <source>
        <dbReference type="ARBA" id="ARBA00023136"/>
    </source>
</evidence>
<evidence type="ECO:0000256" key="10">
    <source>
        <dbReference type="SAM" id="MobiDB-lite"/>
    </source>
</evidence>
<keyword evidence="6" id="KW-0560">Oxidoreductase</keyword>
<organism evidence="13 14">
    <name type="scientific">Catenulispora yoronensis</name>
    <dbReference type="NCBI Taxonomy" id="450799"/>
    <lineage>
        <taxon>Bacteria</taxon>
        <taxon>Bacillati</taxon>
        <taxon>Actinomycetota</taxon>
        <taxon>Actinomycetes</taxon>
        <taxon>Catenulisporales</taxon>
        <taxon>Catenulisporaceae</taxon>
        <taxon>Catenulispora</taxon>
    </lineage>
</organism>
<dbReference type="Proteomes" id="UP001500751">
    <property type="component" value="Unassembled WGS sequence"/>
</dbReference>
<keyword evidence="5 11" id="KW-1133">Transmembrane helix</keyword>
<feature type="region of interest" description="Disordered" evidence="10">
    <location>
        <begin position="314"/>
        <end position="357"/>
    </location>
</feature>
<dbReference type="EMBL" id="BAAAQN010000007">
    <property type="protein sequence ID" value="GAA2021539.1"/>
    <property type="molecule type" value="Genomic_DNA"/>
</dbReference>
<keyword evidence="7" id="KW-0408">Iron</keyword>
<evidence type="ECO:0000256" key="2">
    <source>
        <dbReference type="ARBA" id="ARBA00008749"/>
    </source>
</evidence>